<feature type="region of interest" description="Disordered" evidence="1">
    <location>
        <begin position="518"/>
        <end position="630"/>
    </location>
</feature>
<gene>
    <name evidence="2" type="ORF">EGW08_005033</name>
</gene>
<protein>
    <submittedName>
        <fullName evidence="2">Uncharacterized protein</fullName>
    </submittedName>
</protein>
<dbReference type="OrthoDB" id="10625536at2759"/>
<feature type="compositionally biased region" description="Basic and acidic residues" evidence="1">
    <location>
        <begin position="1245"/>
        <end position="1260"/>
    </location>
</feature>
<feature type="region of interest" description="Disordered" evidence="1">
    <location>
        <begin position="161"/>
        <end position="215"/>
    </location>
</feature>
<feature type="compositionally biased region" description="Basic and acidic residues" evidence="1">
    <location>
        <begin position="1331"/>
        <end position="1351"/>
    </location>
</feature>
<dbReference type="Proteomes" id="UP000271974">
    <property type="component" value="Unassembled WGS sequence"/>
</dbReference>
<feature type="compositionally biased region" description="Polar residues" evidence="1">
    <location>
        <begin position="1261"/>
        <end position="1280"/>
    </location>
</feature>
<feature type="compositionally biased region" description="Basic and acidic residues" evidence="1">
    <location>
        <begin position="914"/>
        <end position="940"/>
    </location>
</feature>
<feature type="region of interest" description="Disordered" evidence="1">
    <location>
        <begin position="661"/>
        <end position="754"/>
    </location>
</feature>
<organism evidence="2 3">
    <name type="scientific">Elysia chlorotica</name>
    <name type="common">Eastern emerald elysia</name>
    <name type="synonym">Sea slug</name>
    <dbReference type="NCBI Taxonomy" id="188477"/>
    <lineage>
        <taxon>Eukaryota</taxon>
        <taxon>Metazoa</taxon>
        <taxon>Spiralia</taxon>
        <taxon>Lophotrochozoa</taxon>
        <taxon>Mollusca</taxon>
        <taxon>Gastropoda</taxon>
        <taxon>Heterobranchia</taxon>
        <taxon>Euthyneura</taxon>
        <taxon>Panpulmonata</taxon>
        <taxon>Sacoglossa</taxon>
        <taxon>Placobranchoidea</taxon>
        <taxon>Plakobranchidae</taxon>
        <taxon>Elysia</taxon>
    </lineage>
</organism>
<feature type="compositionally biased region" description="Polar residues" evidence="1">
    <location>
        <begin position="360"/>
        <end position="375"/>
    </location>
</feature>
<feature type="compositionally biased region" description="Polar residues" evidence="1">
    <location>
        <begin position="522"/>
        <end position="532"/>
    </location>
</feature>
<evidence type="ECO:0000313" key="3">
    <source>
        <dbReference type="Proteomes" id="UP000271974"/>
    </source>
</evidence>
<feature type="compositionally biased region" description="Polar residues" evidence="1">
    <location>
        <begin position="88"/>
        <end position="130"/>
    </location>
</feature>
<comment type="caution">
    <text evidence="2">The sequence shown here is derived from an EMBL/GenBank/DDBJ whole genome shotgun (WGS) entry which is preliminary data.</text>
</comment>
<accession>A0A3S1HW01</accession>
<feature type="region of interest" description="Disordered" evidence="1">
    <location>
        <begin position="1138"/>
        <end position="1159"/>
    </location>
</feature>
<feature type="compositionally biased region" description="Basic residues" evidence="1">
    <location>
        <begin position="176"/>
        <end position="187"/>
    </location>
</feature>
<evidence type="ECO:0000313" key="2">
    <source>
        <dbReference type="EMBL" id="RUS87193.1"/>
    </source>
</evidence>
<name>A0A3S1HW01_ELYCH</name>
<feature type="region of interest" description="Disordered" evidence="1">
    <location>
        <begin position="244"/>
        <end position="281"/>
    </location>
</feature>
<feature type="compositionally biased region" description="Basic and acidic residues" evidence="1">
    <location>
        <begin position="591"/>
        <end position="621"/>
    </location>
</feature>
<keyword evidence="3" id="KW-1185">Reference proteome</keyword>
<feature type="region of interest" description="Disordered" evidence="1">
    <location>
        <begin position="392"/>
        <end position="441"/>
    </location>
</feature>
<feature type="compositionally biased region" description="Basic and acidic residues" evidence="1">
    <location>
        <begin position="1006"/>
        <end position="1020"/>
    </location>
</feature>
<feature type="region of interest" description="Disordered" evidence="1">
    <location>
        <begin position="985"/>
        <end position="1078"/>
    </location>
</feature>
<feature type="region of interest" description="Disordered" evidence="1">
    <location>
        <begin position="850"/>
        <end position="958"/>
    </location>
</feature>
<feature type="compositionally biased region" description="Basic and acidic residues" evidence="1">
    <location>
        <begin position="674"/>
        <end position="685"/>
    </location>
</feature>
<proteinExistence type="predicted"/>
<feature type="compositionally biased region" description="Polar residues" evidence="1">
    <location>
        <begin position="545"/>
        <end position="554"/>
    </location>
</feature>
<feature type="region of interest" description="Disordered" evidence="1">
    <location>
        <begin position="1327"/>
        <end position="1351"/>
    </location>
</feature>
<feature type="compositionally biased region" description="Low complexity" evidence="1">
    <location>
        <begin position="247"/>
        <end position="264"/>
    </location>
</feature>
<sequence length="1351" mass="146861">MALHTRELVRCVTAAIARQLQVCARPAPACGSAPAVSVTCFRGFSSSAPYGNSVRPPGSRPGGPGKGLRGTQAGSKVKTERLRIKLPATSSLKHLNATAAENPSKGSNSKKATNQSTKTNTEGTAKQSSPKIKSLLRDFVDKHAAESKTYSLIAKNKVAANKDTQSQLPSQDVYFRPHRKETAKAKKPTAETTGRSQKKRDATKPGSEASLIEPMSKLSRDINQWFSDVMEHLAKAESASPSSVAHKFSAAQKKQQQAAKSKPTSKSKEPAQKGYNESANKDIHDVEDLSLSAQKEQVRVVSSTVKKVMPTGEEHGHKVFGSLSTPNPSVPPRRESFSGSAERNLKSQLAALNGELSRQGFGNSTGKLEENNSGVSRFENDRAQMMEIRPSLVENSDTPGTPVSPAAAWFPYGAPPAGPLAEIPASQGSSGNGGQSKARLSAKSSAASAMAASEIFSGSSRHELVTKSVSVDGVASGTSKVTKKNSWEKGKGFILLNNKEKEQEALERKAWLEQQRLEKQQNAKTSGNSDTRSFILVDSKEPTKIPSTASTTKKNILLSDNPHEAALQRASAKKDVRKASGVQNMASAGGESKKTKPKKETSLADKKEEPVGKTGKAKSETSDVAPDAEINRWVDLVHQKLFQMQKSKSALAETAQVTKLQFRREAGTTQSVDKATEHDGPKARLEQVSGVRAGSNKGMQARPDVANTPGVVPPQDTKPSAPTGPRNPDPDQAKGSISEPKPSDSSDAEYERRIRQFINSSMDYEEPGDLNKISKFFGPITRDQHALLEKARTTGNSGHTGDFYIPQAGRSSPVAIGELKPEIKRASKKMKAEKVPERKNEPKLCVKPEEIATVKRQRSSSLAQILNLSKEVKNHDKKSKPQKTSRNTRAVSEPSAKENRIFREEPVWAASAKPYREIDSHVPVRSAGKDDSPPRKEKGGSFKKSKSSNHLSKSRLSDDKILTSFEHEFLKLQQDKIIKSLSAKSLQEAKEKAMIPASPATNSAQESKKNKREELTESPKHNSSQAATKMSPKERSSAPGKTEPNPREGRQTPIESSPSKELDPFEAWVQSMEEHSAAKREAHLMGNNSILTEEISAKQKTGTKTKKKKKYWRFEAKALPEMVSIDTCGQSAAKQKVPSDLTTVAESRPERAPRKLSPVTQSDQLYSMIRDSAQPGAGIHINNIIDPTGRRSKVLTQAGLGAVISHGTGLVDPARLPKLGNLFRSFDGFLAMEAIPVVLPDTKTKAAEPVKTDAAKEKDSASCTAKDSLSSGDGNTTVSSDPDLRASLAREREAATVAARRKLIEEYEKNIRSYEKGLELYRSRLRRVKQSMKDQDRKVPESDNPRRRTDP</sequence>
<feature type="compositionally biased region" description="Basic and acidic residues" evidence="1">
    <location>
        <begin position="895"/>
        <end position="906"/>
    </location>
</feature>
<dbReference type="EMBL" id="RQTK01000117">
    <property type="protein sequence ID" value="RUS87193.1"/>
    <property type="molecule type" value="Genomic_DNA"/>
</dbReference>
<reference evidence="2 3" key="1">
    <citation type="submission" date="2019-01" db="EMBL/GenBank/DDBJ databases">
        <title>A draft genome assembly of the solar-powered sea slug Elysia chlorotica.</title>
        <authorList>
            <person name="Cai H."/>
            <person name="Li Q."/>
            <person name="Fang X."/>
            <person name="Li J."/>
            <person name="Curtis N.E."/>
            <person name="Altenburger A."/>
            <person name="Shibata T."/>
            <person name="Feng M."/>
            <person name="Maeda T."/>
            <person name="Schwartz J.A."/>
            <person name="Shigenobu S."/>
            <person name="Lundholm N."/>
            <person name="Nishiyama T."/>
            <person name="Yang H."/>
            <person name="Hasebe M."/>
            <person name="Li S."/>
            <person name="Pierce S.K."/>
            <person name="Wang J."/>
        </authorList>
    </citation>
    <scope>NUCLEOTIDE SEQUENCE [LARGE SCALE GENOMIC DNA]</scope>
    <source>
        <strain evidence="2">EC2010</strain>
        <tissue evidence="2">Whole organism of an adult</tissue>
    </source>
</reference>
<feature type="region of interest" description="Disordered" evidence="1">
    <location>
        <begin position="1245"/>
        <end position="1286"/>
    </location>
</feature>
<feature type="region of interest" description="Disordered" evidence="1">
    <location>
        <begin position="309"/>
        <end position="375"/>
    </location>
</feature>
<evidence type="ECO:0000256" key="1">
    <source>
        <dbReference type="SAM" id="MobiDB-lite"/>
    </source>
</evidence>
<feature type="compositionally biased region" description="Basic and acidic residues" evidence="1">
    <location>
        <begin position="741"/>
        <end position="754"/>
    </location>
</feature>
<feature type="region of interest" description="Disordered" evidence="1">
    <location>
        <begin position="49"/>
        <end position="130"/>
    </location>
</feature>